<keyword evidence="7" id="KW-0436">Ligase</keyword>
<keyword evidence="2 5" id="KW-0812">Transmembrane</keyword>
<comment type="subcellular location">
    <subcellularLocation>
        <location evidence="1">Membrane</location>
        <topology evidence="1">Multi-pass membrane protein</topology>
    </subcellularLocation>
</comment>
<feature type="domain" description="O-antigen ligase-related" evidence="6">
    <location>
        <begin position="196"/>
        <end position="349"/>
    </location>
</feature>
<evidence type="ECO:0000256" key="2">
    <source>
        <dbReference type="ARBA" id="ARBA00022692"/>
    </source>
</evidence>
<organism evidence="7 8">
    <name type="scientific">Ectothiorhodospira magna</name>
    <dbReference type="NCBI Taxonomy" id="867345"/>
    <lineage>
        <taxon>Bacteria</taxon>
        <taxon>Pseudomonadati</taxon>
        <taxon>Pseudomonadota</taxon>
        <taxon>Gammaproteobacteria</taxon>
        <taxon>Chromatiales</taxon>
        <taxon>Ectothiorhodospiraceae</taxon>
        <taxon>Ectothiorhodospira</taxon>
    </lineage>
</organism>
<feature type="transmembrane region" description="Helical" evidence="5">
    <location>
        <begin position="210"/>
        <end position="228"/>
    </location>
</feature>
<dbReference type="Pfam" id="PF04932">
    <property type="entry name" value="Wzy_C"/>
    <property type="match status" value="1"/>
</dbReference>
<keyword evidence="8" id="KW-1185">Reference proteome</keyword>
<keyword evidence="3 5" id="KW-1133">Transmembrane helix</keyword>
<dbReference type="PANTHER" id="PTHR37422">
    <property type="entry name" value="TEICHURONIC ACID BIOSYNTHESIS PROTEIN TUAE"/>
    <property type="match status" value="1"/>
</dbReference>
<protein>
    <submittedName>
        <fullName evidence="7">O-antigen ligase</fullName>
    </submittedName>
</protein>
<gene>
    <name evidence="7" type="ORF">SAMN05421693_10932</name>
</gene>
<feature type="transmembrane region" description="Helical" evidence="5">
    <location>
        <begin position="152"/>
        <end position="175"/>
    </location>
</feature>
<sequence length="420" mass="45990">MSETTTGWADRVGVGGIYLFAAFAWSGPSPAALGLSLTCLAFLVQMPRAWPVLMQIPAIQMLGAVLLFLILHSGVHVWLDPGAWQTLVDTGISHAQWLLPTVAVLWFLAGQPRRVMIMLTLACLSLLVRLLYNTHWPDPLVSFFGPSHGFGMAQIALGLYLATALLGLALFMPRLAGWLQSRWQHGLVWWLLTGLILLFAQALMVTQSRATWLAFLLVAPVTLVLFFHRHRPGPAILGMLGAGLMLPLVLILWLNGGGIQERVAQEADTLGHILALETAQVATDSVGLRYHVNLHGLTLAQEHPLWGWGGGSSGALIATHPVAEVSSLQHFHNTYLQILVEFGLVGLGLALMTGTVILLGWWRLYQTGELPRDLYFLLLGASAMALIWSLSNVRLEQADMRAYGIMLLASGLTFHLARYR</sequence>
<evidence type="ECO:0000313" key="7">
    <source>
        <dbReference type="EMBL" id="SEP88556.1"/>
    </source>
</evidence>
<evidence type="ECO:0000256" key="3">
    <source>
        <dbReference type="ARBA" id="ARBA00022989"/>
    </source>
</evidence>
<evidence type="ECO:0000313" key="8">
    <source>
        <dbReference type="Proteomes" id="UP000199496"/>
    </source>
</evidence>
<evidence type="ECO:0000256" key="5">
    <source>
        <dbReference type="SAM" id="Phobius"/>
    </source>
</evidence>
<feature type="transmembrane region" description="Helical" evidence="5">
    <location>
        <begin position="115"/>
        <end position="132"/>
    </location>
</feature>
<evidence type="ECO:0000256" key="4">
    <source>
        <dbReference type="ARBA" id="ARBA00023136"/>
    </source>
</evidence>
<feature type="transmembrane region" description="Helical" evidence="5">
    <location>
        <begin position="187"/>
        <end position="204"/>
    </location>
</feature>
<dbReference type="STRING" id="867345.SAMN05421693_10932"/>
<dbReference type="RefSeq" id="WP_162273498.1">
    <property type="nucleotide sequence ID" value="NZ_FOFO01000009.1"/>
</dbReference>
<dbReference type="InterPro" id="IPR007016">
    <property type="entry name" value="O-antigen_ligase-rel_domated"/>
</dbReference>
<dbReference type="AlphaFoldDB" id="A0A1H9BHV6"/>
<evidence type="ECO:0000256" key="1">
    <source>
        <dbReference type="ARBA" id="ARBA00004141"/>
    </source>
</evidence>
<feature type="transmembrane region" description="Helical" evidence="5">
    <location>
        <begin position="17"/>
        <end position="44"/>
    </location>
</feature>
<feature type="transmembrane region" description="Helical" evidence="5">
    <location>
        <begin position="91"/>
        <end position="108"/>
    </location>
</feature>
<feature type="transmembrane region" description="Helical" evidence="5">
    <location>
        <begin position="402"/>
        <end position="419"/>
    </location>
</feature>
<feature type="transmembrane region" description="Helical" evidence="5">
    <location>
        <begin position="335"/>
        <end position="362"/>
    </location>
</feature>
<accession>A0A1H9BHV6</accession>
<evidence type="ECO:0000259" key="6">
    <source>
        <dbReference type="Pfam" id="PF04932"/>
    </source>
</evidence>
<dbReference type="EMBL" id="FOFO01000009">
    <property type="protein sequence ID" value="SEP88556.1"/>
    <property type="molecule type" value="Genomic_DNA"/>
</dbReference>
<dbReference type="OrthoDB" id="8667028at2"/>
<feature type="transmembrane region" description="Helical" evidence="5">
    <location>
        <begin position="56"/>
        <end position="79"/>
    </location>
</feature>
<dbReference type="PANTHER" id="PTHR37422:SF13">
    <property type="entry name" value="LIPOPOLYSACCHARIDE BIOSYNTHESIS PROTEIN PA4999-RELATED"/>
    <property type="match status" value="1"/>
</dbReference>
<feature type="transmembrane region" description="Helical" evidence="5">
    <location>
        <begin position="235"/>
        <end position="254"/>
    </location>
</feature>
<reference evidence="7 8" key="1">
    <citation type="submission" date="2016-10" db="EMBL/GenBank/DDBJ databases">
        <authorList>
            <person name="de Groot N.N."/>
        </authorList>
    </citation>
    <scope>NUCLEOTIDE SEQUENCE [LARGE SCALE GENOMIC DNA]</scope>
    <source>
        <strain evidence="7 8">B7-7</strain>
    </source>
</reference>
<dbReference type="GO" id="GO:0016874">
    <property type="term" value="F:ligase activity"/>
    <property type="evidence" value="ECO:0007669"/>
    <property type="project" value="UniProtKB-KW"/>
</dbReference>
<proteinExistence type="predicted"/>
<feature type="transmembrane region" description="Helical" evidence="5">
    <location>
        <begin position="374"/>
        <end position="390"/>
    </location>
</feature>
<keyword evidence="4 5" id="KW-0472">Membrane</keyword>
<dbReference type="GO" id="GO:0016020">
    <property type="term" value="C:membrane"/>
    <property type="evidence" value="ECO:0007669"/>
    <property type="project" value="UniProtKB-SubCell"/>
</dbReference>
<dbReference type="Proteomes" id="UP000199496">
    <property type="component" value="Unassembled WGS sequence"/>
</dbReference>
<dbReference type="InterPro" id="IPR051533">
    <property type="entry name" value="WaaL-like"/>
</dbReference>
<name>A0A1H9BHV6_9GAMM</name>